<dbReference type="RefSeq" id="WP_109838456.1">
    <property type="nucleotide sequence ID" value="NZ_QGKM01000045.1"/>
</dbReference>
<dbReference type="GO" id="GO:0016740">
    <property type="term" value="F:transferase activity"/>
    <property type="evidence" value="ECO:0007669"/>
    <property type="project" value="UniProtKB-KW"/>
</dbReference>
<dbReference type="OrthoDB" id="9477at2"/>
<dbReference type="Gene3D" id="3.90.550.10">
    <property type="entry name" value="Spore Coat Polysaccharide Biosynthesis Protein SpsA, Chain A"/>
    <property type="match status" value="1"/>
</dbReference>
<sequence length="405" mass="45773">MSDFKQNGAITTLHKLPGYNLEHIENQLRKFSKRHPMTLILPSLFSELEGPALAGILKELSQADYINEIVIGLDQADAEQFEFAKSFFSDLPQKKSILWNDGPRLREIAGELEARGLAPDQPGKGRNVWYCIGYILAANNSKAVALHDCDILTYTRDIPARLFYPIVNPALDFEFCKGYYTRVNSKGQLSGRVTRLFVQPLITSLKKILGHTDYLEFMDAFRYPLSGEFSLSTDLLAAMRIPSDWGLEVGILSEAYRNTTTRRVCQVDIADNYDHKHQEMGKGDYTDGLSRMAHEIAKAMFRKLGTEGTIMNQAFFRALKAVYLREALDMLERYDADAHINGLTVDIHSEERAVEGFANSILDAGDTYMESPRETPFIPNWMRVLSAEPDLSERILQAVELDNAD</sequence>
<organism evidence="1 2">
    <name type="scientific">Leucothrix pacifica</name>
    <dbReference type="NCBI Taxonomy" id="1247513"/>
    <lineage>
        <taxon>Bacteria</taxon>
        <taxon>Pseudomonadati</taxon>
        <taxon>Pseudomonadota</taxon>
        <taxon>Gammaproteobacteria</taxon>
        <taxon>Thiotrichales</taxon>
        <taxon>Thiotrichaceae</taxon>
        <taxon>Leucothrix</taxon>
    </lineage>
</organism>
<dbReference type="AlphaFoldDB" id="A0A317CBJ7"/>
<keyword evidence="2" id="KW-1185">Reference proteome</keyword>
<proteinExistence type="predicted"/>
<accession>A0A317CBJ7</accession>
<dbReference type="Proteomes" id="UP000245539">
    <property type="component" value="Unassembled WGS sequence"/>
</dbReference>
<keyword evidence="1" id="KW-0808">Transferase</keyword>
<comment type="caution">
    <text evidence="1">The sequence shown here is derived from an EMBL/GenBank/DDBJ whole genome shotgun (WGS) entry which is preliminary data.</text>
</comment>
<evidence type="ECO:0000313" key="1">
    <source>
        <dbReference type="EMBL" id="PWQ95501.1"/>
    </source>
</evidence>
<protein>
    <submittedName>
        <fullName evidence="1">Glycosyl transferase</fullName>
    </submittedName>
</protein>
<evidence type="ECO:0000313" key="2">
    <source>
        <dbReference type="Proteomes" id="UP000245539"/>
    </source>
</evidence>
<dbReference type="EMBL" id="QGKM01000045">
    <property type="protein sequence ID" value="PWQ95501.1"/>
    <property type="molecule type" value="Genomic_DNA"/>
</dbReference>
<dbReference type="InterPro" id="IPR029044">
    <property type="entry name" value="Nucleotide-diphossugar_trans"/>
</dbReference>
<name>A0A317CBJ7_9GAMM</name>
<gene>
    <name evidence="1" type="ORF">DKW60_14905</name>
</gene>
<dbReference type="SUPFAM" id="SSF53448">
    <property type="entry name" value="Nucleotide-diphospho-sugar transferases"/>
    <property type="match status" value="1"/>
</dbReference>
<reference evidence="1 2" key="1">
    <citation type="submission" date="2018-05" db="EMBL/GenBank/DDBJ databases">
        <title>Leucothrix arctica sp. nov., isolated from Arctic seawater.</title>
        <authorList>
            <person name="Choi A."/>
            <person name="Baek K."/>
        </authorList>
    </citation>
    <scope>NUCLEOTIDE SEQUENCE [LARGE SCALE GENOMIC DNA]</scope>
    <source>
        <strain evidence="1 2">JCM 18388</strain>
    </source>
</reference>